<reference evidence="6 7" key="1">
    <citation type="journal article" date="2014" name="Agronomy (Basel)">
        <title>A Draft Genome Sequence for Ensete ventricosum, the Drought-Tolerant Tree Against Hunger.</title>
        <authorList>
            <person name="Harrison J."/>
            <person name="Moore K.A."/>
            <person name="Paszkiewicz K."/>
            <person name="Jones T."/>
            <person name="Grant M."/>
            <person name="Ambacheew D."/>
            <person name="Muzemil S."/>
            <person name="Studholme D.J."/>
        </authorList>
    </citation>
    <scope>NUCLEOTIDE SEQUENCE [LARGE SCALE GENOMIC DNA]</scope>
</reference>
<keyword evidence="4" id="KW-0456">Lyase</keyword>
<organism evidence="6 7">
    <name type="scientific">Ensete ventricosum</name>
    <name type="common">Abyssinian banana</name>
    <name type="synonym">Musa ensete</name>
    <dbReference type="NCBI Taxonomy" id="4639"/>
    <lineage>
        <taxon>Eukaryota</taxon>
        <taxon>Viridiplantae</taxon>
        <taxon>Streptophyta</taxon>
        <taxon>Embryophyta</taxon>
        <taxon>Tracheophyta</taxon>
        <taxon>Spermatophyta</taxon>
        <taxon>Magnoliopsida</taxon>
        <taxon>Liliopsida</taxon>
        <taxon>Zingiberales</taxon>
        <taxon>Musaceae</taxon>
        <taxon>Ensete</taxon>
    </lineage>
</organism>
<dbReference type="EMBL" id="AMZH03000118">
    <property type="protein sequence ID" value="RRT85422.1"/>
    <property type="molecule type" value="Genomic_DNA"/>
</dbReference>
<comment type="cofactor">
    <cofactor evidence="1">
        <name>Mg(2+)</name>
        <dbReference type="ChEBI" id="CHEBI:18420"/>
    </cofactor>
</comment>
<feature type="domain" description="Terpene synthase N-terminal" evidence="5">
    <location>
        <begin position="151"/>
        <end position="270"/>
    </location>
</feature>
<dbReference type="Pfam" id="PF01397">
    <property type="entry name" value="Terpene_synth"/>
    <property type="match status" value="1"/>
</dbReference>
<proteinExistence type="predicted"/>
<evidence type="ECO:0000256" key="3">
    <source>
        <dbReference type="ARBA" id="ARBA00022842"/>
    </source>
</evidence>
<evidence type="ECO:0000313" key="6">
    <source>
        <dbReference type="EMBL" id="RRT85422.1"/>
    </source>
</evidence>
<accession>A0A427BAA2</accession>
<dbReference type="GO" id="GO:0010333">
    <property type="term" value="F:terpene synthase activity"/>
    <property type="evidence" value="ECO:0007669"/>
    <property type="project" value="InterPro"/>
</dbReference>
<dbReference type="GO" id="GO:0016102">
    <property type="term" value="P:diterpenoid biosynthetic process"/>
    <property type="evidence" value="ECO:0007669"/>
    <property type="project" value="TreeGrafter"/>
</dbReference>
<keyword evidence="3" id="KW-0460">Magnesium</keyword>
<dbReference type="InterPro" id="IPR036965">
    <property type="entry name" value="Terpene_synth_N_sf"/>
</dbReference>
<dbReference type="AlphaFoldDB" id="A0A427BAA2"/>
<gene>
    <name evidence="6" type="ORF">B296_00006145</name>
</gene>
<dbReference type="Proteomes" id="UP000287651">
    <property type="component" value="Unassembled WGS sequence"/>
</dbReference>
<dbReference type="Gene3D" id="1.50.10.130">
    <property type="entry name" value="Terpene synthase, N-terminal domain"/>
    <property type="match status" value="1"/>
</dbReference>
<dbReference type="SFLD" id="SFLDG01014">
    <property type="entry name" value="Terpene_Cyclase_Like_1_N-term"/>
    <property type="match status" value="1"/>
</dbReference>
<dbReference type="PANTHER" id="PTHR31739">
    <property type="entry name" value="ENT-COPALYL DIPHOSPHATE SYNTHASE, CHLOROPLASTIC"/>
    <property type="match status" value="1"/>
</dbReference>
<dbReference type="InterPro" id="IPR008930">
    <property type="entry name" value="Terpenoid_cyclase/PrenylTrfase"/>
</dbReference>
<dbReference type="SUPFAM" id="SSF48239">
    <property type="entry name" value="Terpenoid cyclases/Protein prenyltransferases"/>
    <property type="match status" value="2"/>
</dbReference>
<protein>
    <recommendedName>
        <fullName evidence="5">Terpene synthase N-terminal domain-containing protein</fullName>
    </recommendedName>
</protein>
<evidence type="ECO:0000256" key="2">
    <source>
        <dbReference type="ARBA" id="ARBA00022723"/>
    </source>
</evidence>
<dbReference type="InterPro" id="IPR050148">
    <property type="entry name" value="Terpene_synthase-like"/>
</dbReference>
<dbReference type="InterPro" id="IPR001906">
    <property type="entry name" value="Terpene_synth_N"/>
</dbReference>
<sequence length="287" mass="32761">MVPSPMSPQRPCFPQCLNWILDNQHPDGSWGLHHFHPSLINDGLSSTLACILALERWKSGQEHVRRGLSFIESNFSRIVDEQLHSPIGFDIIFPGMLEYALNIGLEIPIDQSDINNMLCKRDAELQRLELFKKAYLAYVAEGLGNILDLREIMKYQRENGSLFNSPSTTAAALMHIYDAKALEYLHSLLSRFGCSVPTSYPVDVHIHLCMIDNIERLGVARHFSHEIKSILDRIYRCWLRNDEEISSDMATCAMAFRLLRMNGYDVSSGNLFQVLIQPLLPYLLCHV</sequence>
<dbReference type="FunFam" id="1.50.10.160:FF:000002">
    <property type="entry name" value="cis-abienol synthase, chloroplastic"/>
    <property type="match status" value="1"/>
</dbReference>
<evidence type="ECO:0000256" key="1">
    <source>
        <dbReference type="ARBA" id="ARBA00001946"/>
    </source>
</evidence>
<dbReference type="Gene3D" id="1.50.10.160">
    <property type="match status" value="1"/>
</dbReference>
<dbReference type="PANTHER" id="PTHR31739:SF3">
    <property type="entry name" value="ENT-KAUR-16-ENE SYNTHASE, CHLOROPLASTIC"/>
    <property type="match status" value="1"/>
</dbReference>
<name>A0A427BAA2_ENSVE</name>
<evidence type="ECO:0000256" key="4">
    <source>
        <dbReference type="ARBA" id="ARBA00023239"/>
    </source>
</evidence>
<keyword evidence="2" id="KW-0479">Metal-binding</keyword>
<evidence type="ECO:0000313" key="7">
    <source>
        <dbReference type="Proteomes" id="UP000287651"/>
    </source>
</evidence>
<dbReference type="GO" id="GO:0000287">
    <property type="term" value="F:magnesium ion binding"/>
    <property type="evidence" value="ECO:0007669"/>
    <property type="project" value="TreeGrafter"/>
</dbReference>
<comment type="caution">
    <text evidence="6">The sequence shown here is derived from an EMBL/GenBank/DDBJ whole genome shotgun (WGS) entry which is preliminary data.</text>
</comment>
<evidence type="ECO:0000259" key="5">
    <source>
        <dbReference type="Pfam" id="PF01397"/>
    </source>
</evidence>